<keyword evidence="12 17" id="KW-0670">Pyruvate</keyword>
<dbReference type="InterPro" id="IPR015793">
    <property type="entry name" value="Pyrv_Knase_brl"/>
</dbReference>
<evidence type="ECO:0000313" key="17">
    <source>
        <dbReference type="EMBL" id="SHE48147.1"/>
    </source>
</evidence>
<proteinExistence type="inferred from homology"/>
<dbReference type="InterPro" id="IPR015813">
    <property type="entry name" value="Pyrv/PenolPyrv_kinase-like_dom"/>
</dbReference>
<dbReference type="OrthoDB" id="9812123at2"/>
<dbReference type="SUPFAM" id="SSF52935">
    <property type="entry name" value="PK C-terminal domain-like"/>
    <property type="match status" value="1"/>
</dbReference>
<evidence type="ECO:0000256" key="14">
    <source>
        <dbReference type="RuleBase" id="RU000504"/>
    </source>
</evidence>
<evidence type="ECO:0000256" key="1">
    <source>
        <dbReference type="ARBA" id="ARBA00001958"/>
    </source>
</evidence>
<evidence type="ECO:0000256" key="4">
    <source>
        <dbReference type="ARBA" id="ARBA00012142"/>
    </source>
</evidence>
<dbReference type="InterPro" id="IPR018209">
    <property type="entry name" value="Pyrv_Knase_AS"/>
</dbReference>
<keyword evidence="18" id="KW-1185">Reference proteome</keyword>
<dbReference type="PANTHER" id="PTHR11817">
    <property type="entry name" value="PYRUVATE KINASE"/>
    <property type="match status" value="1"/>
</dbReference>
<evidence type="ECO:0000259" key="16">
    <source>
        <dbReference type="Pfam" id="PF02887"/>
    </source>
</evidence>
<keyword evidence="7" id="KW-0547">Nucleotide-binding</keyword>
<dbReference type="Pfam" id="PF00224">
    <property type="entry name" value="PK"/>
    <property type="match status" value="1"/>
</dbReference>
<dbReference type="PROSITE" id="PS00110">
    <property type="entry name" value="PYRUVATE_KINASE"/>
    <property type="match status" value="1"/>
</dbReference>
<dbReference type="InterPro" id="IPR001697">
    <property type="entry name" value="Pyr_Knase"/>
</dbReference>
<keyword evidence="10 14" id="KW-0460">Magnesium</keyword>
<evidence type="ECO:0000256" key="5">
    <source>
        <dbReference type="ARBA" id="ARBA00022679"/>
    </source>
</evidence>
<reference evidence="18" key="1">
    <citation type="submission" date="2016-11" db="EMBL/GenBank/DDBJ databases">
        <authorList>
            <person name="Varghese N."/>
            <person name="Submissions S."/>
        </authorList>
    </citation>
    <scope>NUCLEOTIDE SEQUENCE [LARGE SCALE GENOMIC DNA]</scope>
    <source>
        <strain evidence="18">DSM 27370</strain>
    </source>
</reference>
<evidence type="ECO:0000256" key="12">
    <source>
        <dbReference type="ARBA" id="ARBA00023317"/>
    </source>
</evidence>
<evidence type="ECO:0000313" key="18">
    <source>
        <dbReference type="Proteomes" id="UP000184480"/>
    </source>
</evidence>
<dbReference type="Gene3D" id="2.40.33.10">
    <property type="entry name" value="PK beta-barrel domain-like"/>
    <property type="match status" value="1"/>
</dbReference>
<gene>
    <name evidence="17" type="ORF">SAMN05444362_101424</name>
</gene>
<dbReference type="InterPro" id="IPR015806">
    <property type="entry name" value="Pyrv_Knase_insert_dom_sf"/>
</dbReference>
<keyword evidence="6" id="KW-0479">Metal-binding</keyword>
<dbReference type="EC" id="2.7.1.40" evidence="4 13"/>
<dbReference type="RefSeq" id="WP_062175506.1">
    <property type="nucleotide sequence ID" value="NZ_BBXL01000001.1"/>
</dbReference>
<dbReference type="GO" id="GO:0005524">
    <property type="term" value="F:ATP binding"/>
    <property type="evidence" value="ECO:0007669"/>
    <property type="project" value="UniProtKB-KW"/>
</dbReference>
<dbReference type="NCBIfam" id="NF004491">
    <property type="entry name" value="PRK05826.1"/>
    <property type="match status" value="1"/>
</dbReference>
<dbReference type="GO" id="GO:0016301">
    <property type="term" value="F:kinase activity"/>
    <property type="evidence" value="ECO:0007669"/>
    <property type="project" value="UniProtKB-KW"/>
</dbReference>
<dbReference type="Gene3D" id="3.40.1380.20">
    <property type="entry name" value="Pyruvate kinase, C-terminal domain"/>
    <property type="match status" value="1"/>
</dbReference>
<dbReference type="GO" id="GO:0004743">
    <property type="term" value="F:pyruvate kinase activity"/>
    <property type="evidence" value="ECO:0007669"/>
    <property type="project" value="UniProtKB-UniRule"/>
</dbReference>
<dbReference type="NCBIfam" id="TIGR01064">
    <property type="entry name" value="pyruv_kin"/>
    <property type="match status" value="1"/>
</dbReference>
<comment type="cofactor">
    <cofactor evidence="1">
        <name>K(+)</name>
        <dbReference type="ChEBI" id="CHEBI:29103"/>
    </cofactor>
</comment>
<dbReference type="InterPro" id="IPR036918">
    <property type="entry name" value="Pyrv_Knase_C_sf"/>
</dbReference>
<evidence type="ECO:0000256" key="13">
    <source>
        <dbReference type="NCBIfam" id="TIGR01064"/>
    </source>
</evidence>
<comment type="similarity">
    <text evidence="3 14">Belongs to the pyruvate kinase family.</text>
</comment>
<protein>
    <recommendedName>
        <fullName evidence="4 13">Pyruvate kinase</fullName>
        <ecNumber evidence="4 13">2.7.1.40</ecNumber>
    </recommendedName>
</protein>
<dbReference type="SUPFAM" id="SSF51621">
    <property type="entry name" value="Phosphoenolpyruvate/pyruvate domain"/>
    <property type="match status" value="1"/>
</dbReference>
<evidence type="ECO:0000256" key="8">
    <source>
        <dbReference type="ARBA" id="ARBA00022777"/>
    </source>
</evidence>
<dbReference type="PRINTS" id="PR01050">
    <property type="entry name" value="PYRUVTKNASE"/>
</dbReference>
<dbReference type="Gene3D" id="3.20.20.60">
    <property type="entry name" value="Phosphoenolpyruvate-binding domains"/>
    <property type="match status" value="1"/>
</dbReference>
<evidence type="ECO:0000256" key="11">
    <source>
        <dbReference type="ARBA" id="ARBA00023152"/>
    </source>
</evidence>
<dbReference type="FunFam" id="2.40.33.10:FF:000001">
    <property type="entry name" value="Pyruvate kinase"/>
    <property type="match status" value="1"/>
</dbReference>
<dbReference type="UniPathway" id="UPA00109">
    <property type="reaction ID" value="UER00188"/>
</dbReference>
<comment type="pathway">
    <text evidence="2 14">Carbohydrate degradation; glycolysis; pyruvate from D-glyceraldehyde 3-phosphate: step 5/5.</text>
</comment>
<dbReference type="AlphaFoldDB" id="A0A1M4TV06"/>
<comment type="catalytic activity">
    <reaction evidence="14">
        <text>pyruvate + ATP = phosphoenolpyruvate + ADP + H(+)</text>
        <dbReference type="Rhea" id="RHEA:18157"/>
        <dbReference type="ChEBI" id="CHEBI:15361"/>
        <dbReference type="ChEBI" id="CHEBI:15378"/>
        <dbReference type="ChEBI" id="CHEBI:30616"/>
        <dbReference type="ChEBI" id="CHEBI:58702"/>
        <dbReference type="ChEBI" id="CHEBI:456216"/>
        <dbReference type="EC" id="2.7.1.40"/>
    </reaction>
</comment>
<dbReference type="Proteomes" id="UP000184480">
    <property type="component" value="Unassembled WGS sequence"/>
</dbReference>
<keyword evidence="9" id="KW-0067">ATP-binding</keyword>
<keyword evidence="5 14" id="KW-0808">Transferase</keyword>
<feature type="domain" description="Pyruvate kinase C-terminal" evidence="16">
    <location>
        <begin position="357"/>
        <end position="470"/>
    </location>
</feature>
<keyword evidence="11 14" id="KW-0324">Glycolysis</keyword>
<evidence type="ECO:0000256" key="2">
    <source>
        <dbReference type="ARBA" id="ARBA00004997"/>
    </source>
</evidence>
<dbReference type="GO" id="GO:0030955">
    <property type="term" value="F:potassium ion binding"/>
    <property type="evidence" value="ECO:0007669"/>
    <property type="project" value="UniProtKB-UniRule"/>
</dbReference>
<evidence type="ECO:0000256" key="7">
    <source>
        <dbReference type="ARBA" id="ARBA00022741"/>
    </source>
</evidence>
<evidence type="ECO:0000256" key="9">
    <source>
        <dbReference type="ARBA" id="ARBA00022840"/>
    </source>
</evidence>
<evidence type="ECO:0000256" key="10">
    <source>
        <dbReference type="ARBA" id="ARBA00022842"/>
    </source>
</evidence>
<keyword evidence="8 14" id="KW-0418">Kinase</keyword>
<dbReference type="Pfam" id="PF02887">
    <property type="entry name" value="PK_C"/>
    <property type="match status" value="1"/>
</dbReference>
<accession>A0A1M4TV06</accession>
<dbReference type="GO" id="GO:0000287">
    <property type="term" value="F:magnesium ion binding"/>
    <property type="evidence" value="ECO:0007669"/>
    <property type="project" value="UniProtKB-UniRule"/>
</dbReference>
<evidence type="ECO:0000256" key="6">
    <source>
        <dbReference type="ARBA" id="ARBA00022723"/>
    </source>
</evidence>
<evidence type="ECO:0000259" key="15">
    <source>
        <dbReference type="Pfam" id="PF00224"/>
    </source>
</evidence>
<dbReference type="InterPro" id="IPR015795">
    <property type="entry name" value="Pyrv_Knase_C"/>
</dbReference>
<evidence type="ECO:0000256" key="3">
    <source>
        <dbReference type="ARBA" id="ARBA00008663"/>
    </source>
</evidence>
<dbReference type="STRING" id="1346286.SAMN05444362_101424"/>
<sequence length="488" mass="53632">MFKKTKIVATISDMRCDVDFIKSLYAEGINVVRMNSAHMTEEGFVQVINNVRAVSPTIGIMMDTKGPEIRTTATESGEKIVVKTGDKLKVIGDINVKSTPEQVSVSYPSIVKDVPVGNVLLIDDGETALKVIEKTNDYLIVEVQNDGTIGSRKSVNIPGVSIQLPSITEKDKKCIDIAIKYGADFIAHSFVRHKGDVLDVQKILDAQNSNIKIIAKIENQEGVDNIDEIYEHAYGVMVARGDLGIEVPQENIPGIQRLLIRKAIEYKKPVIVATQMLHTMIENPRPTRAEVADIANAVYYGTDAVMLSGETAYGKYPVEAVRTMAQVARAAEISKLEEKDIPVPFSDSEYDRTSFLAKQAVKSCSRLGVKAIITDSVTGRTARTLAAFRSKSPVHAFCSNVETARQLSVCYGVNAHYQEDTGYTTNKHKEYFLKAMKKLAEAKELHADDYVTYLSGSFTDGKGGTSFLEIEKVGSVLEAGDKYFVPVE</sequence>
<dbReference type="InterPro" id="IPR011037">
    <property type="entry name" value="Pyrv_Knase-like_insert_dom_sf"/>
</dbReference>
<dbReference type="InterPro" id="IPR040442">
    <property type="entry name" value="Pyrv_kinase-like_dom_sf"/>
</dbReference>
<dbReference type="EMBL" id="FQUC01000001">
    <property type="protein sequence ID" value="SHE48147.1"/>
    <property type="molecule type" value="Genomic_DNA"/>
</dbReference>
<name>A0A1M4TV06_9BACT</name>
<dbReference type="SUPFAM" id="SSF50800">
    <property type="entry name" value="PK beta-barrel domain-like"/>
    <property type="match status" value="1"/>
</dbReference>
<organism evidence="17 18">
    <name type="scientific">Dysgonomonas macrotermitis</name>
    <dbReference type="NCBI Taxonomy" id="1346286"/>
    <lineage>
        <taxon>Bacteria</taxon>
        <taxon>Pseudomonadati</taxon>
        <taxon>Bacteroidota</taxon>
        <taxon>Bacteroidia</taxon>
        <taxon>Bacteroidales</taxon>
        <taxon>Dysgonomonadaceae</taxon>
        <taxon>Dysgonomonas</taxon>
    </lineage>
</organism>
<feature type="domain" description="Pyruvate kinase barrel" evidence="15">
    <location>
        <begin position="3"/>
        <end position="321"/>
    </location>
</feature>